<dbReference type="GO" id="GO:0051539">
    <property type="term" value="F:4 iron, 4 sulfur cluster binding"/>
    <property type="evidence" value="ECO:0007669"/>
    <property type="project" value="UniProtKB-KW"/>
</dbReference>
<keyword evidence="7" id="KW-0540">Nuclease</keyword>
<organism evidence="13 14">
    <name type="scientific">Brettanomyces naardenensis</name>
    <name type="common">Yeast</name>
    <dbReference type="NCBI Taxonomy" id="13370"/>
    <lineage>
        <taxon>Eukaryota</taxon>
        <taxon>Fungi</taxon>
        <taxon>Dikarya</taxon>
        <taxon>Ascomycota</taxon>
        <taxon>Saccharomycotina</taxon>
        <taxon>Pichiomycetes</taxon>
        <taxon>Pichiales</taxon>
        <taxon>Pichiaceae</taxon>
        <taxon>Brettanomyces</taxon>
    </lineage>
</organism>
<dbReference type="EMBL" id="CAACVR010000005">
    <property type="protein sequence ID" value="VEU20573.1"/>
    <property type="molecule type" value="Genomic_DNA"/>
</dbReference>
<evidence type="ECO:0000313" key="13">
    <source>
        <dbReference type="EMBL" id="VEU20573.1"/>
    </source>
</evidence>
<dbReference type="FunCoup" id="A0A448YIC1">
    <property type="interactions" value="16"/>
</dbReference>
<name>A0A448YIC1_BRENA</name>
<dbReference type="PANTHER" id="PTHR14464">
    <property type="entry name" value="EXONUCLEASE V"/>
    <property type="match status" value="1"/>
</dbReference>
<evidence type="ECO:0000256" key="7">
    <source>
        <dbReference type="ARBA" id="ARBA00022722"/>
    </source>
</evidence>
<keyword evidence="14" id="KW-1185">Reference proteome</keyword>
<dbReference type="GO" id="GO:0036297">
    <property type="term" value="P:interstrand cross-link repair"/>
    <property type="evidence" value="ECO:0007669"/>
    <property type="project" value="TreeGrafter"/>
</dbReference>
<keyword evidence="9" id="KW-0408">Iron</keyword>
<evidence type="ECO:0000256" key="2">
    <source>
        <dbReference type="ARBA" id="ARBA00001966"/>
    </source>
</evidence>
<dbReference type="PANTHER" id="PTHR14464:SF4">
    <property type="entry name" value="EXONUCLEASE V"/>
    <property type="match status" value="1"/>
</dbReference>
<proteinExistence type="inferred from homology"/>
<evidence type="ECO:0000256" key="5">
    <source>
        <dbReference type="ARBA" id="ARBA00013561"/>
    </source>
</evidence>
<keyword evidence="10" id="KW-0411">Iron-sulfur</keyword>
<comment type="subunit">
    <text evidence="4">Monomer.</text>
</comment>
<dbReference type="InterPro" id="IPR019190">
    <property type="entry name" value="EXOV"/>
</dbReference>
<comment type="cofactor">
    <cofactor evidence="2">
        <name>[4Fe-4S] cluster</name>
        <dbReference type="ChEBI" id="CHEBI:49883"/>
    </cofactor>
</comment>
<evidence type="ECO:0000256" key="6">
    <source>
        <dbReference type="ARBA" id="ARBA00022485"/>
    </source>
</evidence>
<dbReference type="Pfam" id="PF09810">
    <property type="entry name" value="Exo5"/>
    <property type="match status" value="1"/>
</dbReference>
<dbReference type="AlphaFoldDB" id="A0A448YIC1"/>
<accession>A0A448YIC1</accession>
<comment type="similarity">
    <text evidence="3">Belongs to the EXO5 family.</text>
</comment>
<protein>
    <recommendedName>
        <fullName evidence="5">Exonuclease V, mitochondrial</fullName>
    </recommendedName>
    <alternativeName>
        <fullName evidence="11">Defects in morphology protein 1</fullName>
    </alternativeName>
</protein>
<sequence length="583" mass="66569">MMLSSVHRASDSLKRVNTCTLKLRIALKETDKSTLETDLESETDKQSTVATNYPPSTHVTDSEVEDAIKLFVTPPASKDDAAVETPKLPLPGAIDVHRYDLLASQLTNSPNATILPRNFILKAKSTPYDQLCLSQGKDPSKSIARLSVTKILPFNWCELRTIFNVYDGVFEKPQTAPMLRGKLEHSVFERTTHPSKSYSIDLDGVEKEIHIEQTHSFSQLPAEPIVQEELEDIGKRGLQIDPKLRELAVKWTSTVLRLLTLFQFGECREVLVHAMYDRENSCLLEGGGATGSSPLDPDNYILISGIIDHLMFENDTAEGVFEGYQEELKDSITDFLDISDLIKQVGLRANTWCDKNDPFLYVTVKDLKTRKSRSLPHPAQQQSAKYQVGMYRKFLELLSRDPRLTYQLMIINAQKRGIDPFQVLPEALVSELILQNHYLIRDFERLKNGKQIGFEAYDEDSRVSKDHFKLSLRGESTTPSQLLGKWETPPTLAYLAARMSQLYHTLNPFFSDRNYIEYSCQGEVFRQMPYRYNEKEIDQAIDQGMALWLGKREPEGPFVKSICKYCDFHQQCEWHLRQEGAIN</sequence>
<feature type="compositionally biased region" description="Polar residues" evidence="12">
    <location>
        <begin position="46"/>
        <end position="58"/>
    </location>
</feature>
<keyword evidence="8" id="KW-0269">Exonuclease</keyword>
<dbReference type="GO" id="GO:0005739">
    <property type="term" value="C:mitochondrion"/>
    <property type="evidence" value="ECO:0007669"/>
    <property type="project" value="TreeGrafter"/>
</dbReference>
<evidence type="ECO:0000256" key="10">
    <source>
        <dbReference type="ARBA" id="ARBA00023014"/>
    </source>
</evidence>
<evidence type="ECO:0000256" key="11">
    <source>
        <dbReference type="ARBA" id="ARBA00030412"/>
    </source>
</evidence>
<evidence type="ECO:0000313" key="14">
    <source>
        <dbReference type="Proteomes" id="UP000290900"/>
    </source>
</evidence>
<dbReference type="GO" id="GO:0005634">
    <property type="term" value="C:nucleus"/>
    <property type="evidence" value="ECO:0007669"/>
    <property type="project" value="TreeGrafter"/>
</dbReference>
<dbReference type="InParanoid" id="A0A448YIC1"/>
<evidence type="ECO:0000256" key="4">
    <source>
        <dbReference type="ARBA" id="ARBA00011245"/>
    </source>
</evidence>
<keyword evidence="8" id="KW-0378">Hydrolase</keyword>
<dbReference type="OrthoDB" id="354769at2759"/>
<evidence type="ECO:0000256" key="3">
    <source>
        <dbReference type="ARBA" id="ARBA00009797"/>
    </source>
</evidence>
<gene>
    <name evidence="13" type="ORF">BRENAR_LOCUS1308</name>
</gene>
<comment type="cofactor">
    <cofactor evidence="1">
        <name>Mg(2+)</name>
        <dbReference type="ChEBI" id="CHEBI:18420"/>
    </cofactor>
</comment>
<keyword evidence="6" id="KW-0004">4Fe-4S</keyword>
<dbReference type="Proteomes" id="UP000290900">
    <property type="component" value="Unassembled WGS sequence"/>
</dbReference>
<dbReference type="GO" id="GO:0045145">
    <property type="term" value="F:single-stranded DNA 5'-3' DNA exonuclease activity"/>
    <property type="evidence" value="ECO:0007669"/>
    <property type="project" value="InterPro"/>
</dbReference>
<feature type="region of interest" description="Disordered" evidence="12">
    <location>
        <begin position="33"/>
        <end position="58"/>
    </location>
</feature>
<evidence type="ECO:0000256" key="1">
    <source>
        <dbReference type="ARBA" id="ARBA00001946"/>
    </source>
</evidence>
<evidence type="ECO:0000256" key="9">
    <source>
        <dbReference type="ARBA" id="ARBA00023004"/>
    </source>
</evidence>
<evidence type="ECO:0000256" key="12">
    <source>
        <dbReference type="SAM" id="MobiDB-lite"/>
    </source>
</evidence>
<keyword evidence="6" id="KW-0479">Metal-binding</keyword>
<evidence type="ECO:0000256" key="8">
    <source>
        <dbReference type="ARBA" id="ARBA00022839"/>
    </source>
</evidence>
<reference evidence="13 14" key="1">
    <citation type="submission" date="2018-12" db="EMBL/GenBank/DDBJ databases">
        <authorList>
            <person name="Tiukova I."/>
            <person name="Dainat J."/>
        </authorList>
    </citation>
    <scope>NUCLEOTIDE SEQUENCE [LARGE SCALE GENOMIC DNA]</scope>
</reference>